<feature type="transmembrane region" description="Helical" evidence="1">
    <location>
        <begin position="57"/>
        <end position="73"/>
    </location>
</feature>
<keyword evidence="1" id="KW-1133">Transmembrane helix</keyword>
<evidence type="ECO:0000313" key="3">
    <source>
        <dbReference type="Proteomes" id="UP000008898"/>
    </source>
</evidence>
<reference evidence="3" key="1">
    <citation type="submission" date="2009-07" db="EMBL/GenBank/DDBJ databases">
        <title>Complete genome sequence of Zobellia galactanivorans Dsij.</title>
        <authorList>
            <consortium name="Genoscope - CEA"/>
        </authorList>
    </citation>
    <scope>NUCLEOTIDE SEQUENCE [LARGE SCALE GENOMIC DNA]</scope>
    <source>
        <strain evidence="3">DSM 12802 / CCUG 47099 / CIP 106680 / NCIMB 13871 / Dsij</strain>
    </source>
</reference>
<gene>
    <name evidence="2" type="ordered locus">zobellia_2712</name>
</gene>
<dbReference type="EMBL" id="FP476056">
    <property type="protein sequence ID" value="CAZ96862.1"/>
    <property type="molecule type" value="Genomic_DNA"/>
</dbReference>
<evidence type="ECO:0000313" key="2">
    <source>
        <dbReference type="EMBL" id="CAZ96862.1"/>
    </source>
</evidence>
<keyword evidence="3" id="KW-1185">Reference proteome</keyword>
<protein>
    <submittedName>
        <fullName evidence="2">Hypothetical membrane protein</fullName>
    </submittedName>
</protein>
<accession>G0L6D5</accession>
<keyword evidence="1" id="KW-0812">Transmembrane</keyword>
<dbReference type="Proteomes" id="UP000008898">
    <property type="component" value="Chromosome"/>
</dbReference>
<keyword evidence="1" id="KW-0472">Membrane</keyword>
<feature type="transmembrane region" description="Helical" evidence="1">
    <location>
        <begin position="85"/>
        <end position="106"/>
    </location>
</feature>
<dbReference type="HOGENOM" id="CLU_959613_0_0_10"/>
<name>G0L6D5_ZOBGA</name>
<dbReference type="STRING" id="63186.ZOBELLIA_2712"/>
<organism evidence="2 3">
    <name type="scientific">Zobellia galactanivorans (strain DSM 12802 / CCUG 47099 / CIP 106680 / NCIMB 13871 / Dsij)</name>
    <dbReference type="NCBI Taxonomy" id="63186"/>
    <lineage>
        <taxon>Bacteria</taxon>
        <taxon>Pseudomonadati</taxon>
        <taxon>Bacteroidota</taxon>
        <taxon>Flavobacteriia</taxon>
        <taxon>Flavobacteriales</taxon>
        <taxon>Flavobacteriaceae</taxon>
        <taxon>Zobellia</taxon>
    </lineage>
</organism>
<proteinExistence type="predicted"/>
<dbReference type="AlphaFoldDB" id="G0L6D5"/>
<reference evidence="2 3" key="2">
    <citation type="journal article" date="2012" name="Environ. Microbiol.">
        <title>Characterization of the first alginolytic operons in a marine bacterium: from their emergence in marine Flavobacteriia to their independent transfers to marine Proteobacteria and human gut Bacteroides.</title>
        <authorList>
            <person name="Thomas F."/>
            <person name="Barbeyron T."/>
            <person name="Tonon T."/>
            <person name="Genicot S."/>
            <person name="Czjzek M."/>
            <person name="Michel G."/>
        </authorList>
    </citation>
    <scope>NUCLEOTIDE SEQUENCE [LARGE SCALE GENOMIC DNA]</scope>
    <source>
        <strain evidence="3">DSM 12802 / CCUG 47099 / CIP 106680 / NCIMB 13871 / Dsij</strain>
    </source>
</reference>
<dbReference type="KEGG" id="zga:ZOBELLIA_2712"/>
<sequence length="290" mass="34336">MNYLIVQIALLFTLSLCHAYIFSKRISFRLVPLFAFYNNNTQYTQNAPVLHKPTDNLRILLTVVFFLCPLFLYKCLINSSIENVVFTYCSTTVIVIISTIGLIISIRKLSTKSFFHKSECIPNKINEIKIQNGKPHKNHLTLPEENLKQDLIKTDISNKRLSNKVRKPNLELFESLLMKLPNFENYIPEHRQFKYSSLKTPKDTIPSEKQTWFIFIVCFFEEIIKTSKYSARLNGYYYESINRQFFLDSKPIKRQNWNDFKKEYILDNGIDDLKSTDFYIELKQFMKKNI</sequence>
<dbReference type="RefSeq" id="WP_013994058.1">
    <property type="nucleotide sequence ID" value="NC_015844.1"/>
</dbReference>
<evidence type="ECO:0000256" key="1">
    <source>
        <dbReference type="SAM" id="Phobius"/>
    </source>
</evidence>